<evidence type="ECO:0000313" key="1">
    <source>
        <dbReference type="EMBL" id="QDH79043.1"/>
    </source>
</evidence>
<dbReference type="Proteomes" id="UP000316614">
    <property type="component" value="Chromosome"/>
</dbReference>
<sequence length="394" mass="44758">MKTTIVCTVIVLISLVSCGKSERKTPMGPTAQVELEVVDSLIVDELEPLVMDDHRGDLGYYLFRNTKSRQPLLVDEQGTVIQEFDILNEGPDGIGSFGSGYRLLNDTSWIAQNLMQGYYVFDYQGNRKQHLPAHWAGMFSISVYTNRTTFNPYIKEGKAYILGEEPNAFDHKAISAKELGSEFYDQAKTIFDYDIAAGDFELITTFPDAWKPKAESRYVGPSFPLVTINRKSLKMALLPTVGNQLFIYDYSGTAPVLEDTVLLTHRYRPDQAPEANLDAEKWLEDYPIFTDLRVCGDGFLVGFYTRVPAEVVKELRAKSEEYYKLPEAKEATEKYAKPYYILVQGGKQVGVIDKLPIHGVIDFANEDGFIYVNDNRDPEVERDYNVFYKLKVKQ</sequence>
<organism evidence="1 2">
    <name type="scientific">Echinicola soli</name>
    <dbReference type="NCBI Taxonomy" id="2591634"/>
    <lineage>
        <taxon>Bacteria</taxon>
        <taxon>Pseudomonadati</taxon>
        <taxon>Bacteroidota</taxon>
        <taxon>Cytophagia</taxon>
        <taxon>Cytophagales</taxon>
        <taxon>Cyclobacteriaceae</taxon>
        <taxon>Echinicola</taxon>
    </lineage>
</organism>
<dbReference type="AlphaFoldDB" id="A0A514CGV9"/>
<dbReference type="KEGG" id="echi:FKX85_08330"/>
<proteinExistence type="predicted"/>
<dbReference type="OrthoDB" id="978727at2"/>
<dbReference type="EMBL" id="CP041253">
    <property type="protein sequence ID" value="QDH79043.1"/>
    <property type="molecule type" value="Genomic_DNA"/>
</dbReference>
<dbReference type="PROSITE" id="PS51257">
    <property type="entry name" value="PROKAR_LIPOPROTEIN"/>
    <property type="match status" value="1"/>
</dbReference>
<reference evidence="1 2" key="1">
    <citation type="submission" date="2019-06" db="EMBL/GenBank/DDBJ databases">
        <title>Echinicola alkalisoli sp. nov. isolated from saline soil.</title>
        <authorList>
            <person name="Sun J.-Q."/>
            <person name="Xu L."/>
        </authorList>
    </citation>
    <scope>NUCLEOTIDE SEQUENCE [LARGE SCALE GENOMIC DNA]</scope>
    <source>
        <strain evidence="1 2">LN3S3</strain>
    </source>
</reference>
<gene>
    <name evidence="1" type="ORF">FKX85_08330</name>
</gene>
<accession>A0A514CGV9</accession>
<protein>
    <recommendedName>
        <fullName evidence="3">DUF4221 domain-containing protein</fullName>
    </recommendedName>
</protein>
<evidence type="ECO:0000313" key="2">
    <source>
        <dbReference type="Proteomes" id="UP000316614"/>
    </source>
</evidence>
<evidence type="ECO:0008006" key="3">
    <source>
        <dbReference type="Google" id="ProtNLM"/>
    </source>
</evidence>
<keyword evidence="2" id="KW-1185">Reference proteome</keyword>
<name>A0A514CGV9_9BACT</name>